<dbReference type="InterPro" id="IPR004045">
    <property type="entry name" value="Glutathione_S-Trfase_N"/>
</dbReference>
<evidence type="ECO:0000313" key="7">
    <source>
        <dbReference type="EMBL" id="URE47006.1"/>
    </source>
</evidence>
<dbReference type="GO" id="GO:0016034">
    <property type="term" value="F:maleylacetoacetate isomerase activity"/>
    <property type="evidence" value="ECO:0007669"/>
    <property type="project" value="TreeGrafter"/>
</dbReference>
<dbReference type="FunFam" id="1.20.1050.10:FF:000017">
    <property type="entry name" value="Maleylacetoacetate isomerase"/>
    <property type="match status" value="1"/>
</dbReference>
<dbReference type="InterPro" id="IPR040079">
    <property type="entry name" value="Glutathione_S-Trfase"/>
</dbReference>
<dbReference type="Gene3D" id="3.40.30.10">
    <property type="entry name" value="Glutaredoxin"/>
    <property type="match status" value="1"/>
</dbReference>
<dbReference type="InterPro" id="IPR036282">
    <property type="entry name" value="Glutathione-S-Trfase_C_sf"/>
</dbReference>
<dbReference type="SUPFAM" id="SSF47616">
    <property type="entry name" value="GST C-terminal domain-like"/>
    <property type="match status" value="1"/>
</dbReference>
<dbReference type="InterPro" id="IPR034333">
    <property type="entry name" value="GST_Zeta_N"/>
</dbReference>
<evidence type="ECO:0000256" key="1">
    <source>
        <dbReference type="ARBA" id="ARBA00010007"/>
    </source>
</evidence>
<dbReference type="NCBIfam" id="TIGR01262">
    <property type="entry name" value="maiA"/>
    <property type="match status" value="1"/>
</dbReference>
<accession>A0A9E7I7Z5</accession>
<reference evidence="7" key="1">
    <citation type="submission" date="2022-05" db="EMBL/GenBank/DDBJ databases">
        <title>The Musa troglodytarum L. genome provides insights into the mechanism of non-climacteric behaviour and enrichment of carotenoids.</title>
        <authorList>
            <person name="Wang J."/>
        </authorList>
    </citation>
    <scope>NUCLEOTIDE SEQUENCE</scope>
    <source>
        <tissue evidence="7">Leaf</tissue>
    </source>
</reference>
<feature type="domain" description="GST N-terminal" evidence="5">
    <location>
        <begin position="14"/>
        <end position="95"/>
    </location>
</feature>
<organism evidence="7 8">
    <name type="scientific">Musa troglodytarum</name>
    <name type="common">fe'i banana</name>
    <dbReference type="NCBI Taxonomy" id="320322"/>
    <lineage>
        <taxon>Eukaryota</taxon>
        <taxon>Viridiplantae</taxon>
        <taxon>Streptophyta</taxon>
        <taxon>Embryophyta</taxon>
        <taxon>Tracheophyta</taxon>
        <taxon>Spermatophyta</taxon>
        <taxon>Magnoliopsida</taxon>
        <taxon>Liliopsida</taxon>
        <taxon>Zingiberales</taxon>
        <taxon>Musaceae</taxon>
        <taxon>Musa</taxon>
    </lineage>
</organism>
<dbReference type="InterPro" id="IPR034330">
    <property type="entry name" value="GST_Zeta_C"/>
</dbReference>
<dbReference type="SUPFAM" id="SSF52833">
    <property type="entry name" value="Thioredoxin-like"/>
    <property type="match status" value="1"/>
</dbReference>
<name>A0A9E7I7Z5_9LILI</name>
<keyword evidence="8" id="KW-1185">Reference proteome</keyword>
<dbReference type="PANTHER" id="PTHR42673">
    <property type="entry name" value="MALEYLACETOACETATE ISOMERASE"/>
    <property type="match status" value="1"/>
</dbReference>
<dbReference type="AlphaFoldDB" id="A0A9E7I7Z5"/>
<dbReference type="Proteomes" id="UP001055439">
    <property type="component" value="Chromosome 9"/>
</dbReference>
<dbReference type="EC" id="2.5.1.18" evidence="2"/>
<evidence type="ECO:0000256" key="2">
    <source>
        <dbReference type="ARBA" id="ARBA00012452"/>
    </source>
</evidence>
<dbReference type="GO" id="GO:0006559">
    <property type="term" value="P:L-phenylalanine catabolic process"/>
    <property type="evidence" value="ECO:0007669"/>
    <property type="project" value="TreeGrafter"/>
</dbReference>
<dbReference type="PROSITE" id="PS50404">
    <property type="entry name" value="GST_NTER"/>
    <property type="match status" value="1"/>
</dbReference>
<evidence type="ECO:0000256" key="3">
    <source>
        <dbReference type="ARBA" id="ARBA00022679"/>
    </source>
</evidence>
<dbReference type="InterPro" id="IPR010987">
    <property type="entry name" value="Glutathione-S-Trfase_C-like"/>
</dbReference>
<feature type="domain" description="GST C-terminal" evidence="6">
    <location>
        <begin position="100"/>
        <end position="231"/>
    </location>
</feature>
<proteinExistence type="inferred from homology"/>
<dbReference type="FunFam" id="3.40.30.10:FF:000100">
    <property type="entry name" value="Glutathione S-transferase Z1"/>
    <property type="match status" value="1"/>
</dbReference>
<dbReference type="GO" id="GO:0005737">
    <property type="term" value="C:cytoplasm"/>
    <property type="evidence" value="ECO:0007669"/>
    <property type="project" value="InterPro"/>
</dbReference>
<dbReference type="PANTHER" id="PTHR42673:SF4">
    <property type="entry name" value="MALEYLACETOACETATE ISOMERASE"/>
    <property type="match status" value="1"/>
</dbReference>
<dbReference type="Pfam" id="PF02798">
    <property type="entry name" value="GST_N"/>
    <property type="match status" value="1"/>
</dbReference>
<dbReference type="SFLD" id="SFLDS00019">
    <property type="entry name" value="Glutathione_Transferase_(cytos"/>
    <property type="match status" value="1"/>
</dbReference>
<dbReference type="GO" id="GO:0009407">
    <property type="term" value="P:toxin catabolic process"/>
    <property type="evidence" value="ECO:0007669"/>
    <property type="project" value="UniProtKB-ARBA"/>
</dbReference>
<evidence type="ECO:0000259" key="6">
    <source>
        <dbReference type="PROSITE" id="PS50405"/>
    </source>
</evidence>
<dbReference type="GO" id="GO:0004364">
    <property type="term" value="F:glutathione transferase activity"/>
    <property type="evidence" value="ECO:0007669"/>
    <property type="project" value="UniProtKB-EC"/>
</dbReference>
<protein>
    <recommendedName>
        <fullName evidence="2">glutathione transferase</fullName>
        <ecNumber evidence="2">2.5.1.18</ecNumber>
    </recommendedName>
</protein>
<evidence type="ECO:0000256" key="4">
    <source>
        <dbReference type="ARBA" id="ARBA00047960"/>
    </source>
</evidence>
<comment type="catalytic activity">
    <reaction evidence="4">
        <text>RX + glutathione = an S-substituted glutathione + a halide anion + H(+)</text>
        <dbReference type="Rhea" id="RHEA:16437"/>
        <dbReference type="ChEBI" id="CHEBI:15378"/>
        <dbReference type="ChEBI" id="CHEBI:16042"/>
        <dbReference type="ChEBI" id="CHEBI:17792"/>
        <dbReference type="ChEBI" id="CHEBI:57925"/>
        <dbReference type="ChEBI" id="CHEBI:90779"/>
        <dbReference type="EC" id="2.5.1.18"/>
    </reaction>
</comment>
<evidence type="ECO:0000259" key="5">
    <source>
        <dbReference type="PROSITE" id="PS50404"/>
    </source>
</evidence>
<dbReference type="Gene3D" id="1.20.1050.10">
    <property type="match status" value="1"/>
</dbReference>
<gene>
    <name evidence="7" type="ORF">MUK42_15180</name>
</gene>
<dbReference type="InterPro" id="IPR036249">
    <property type="entry name" value="Thioredoxin-like_sf"/>
</dbReference>
<comment type="similarity">
    <text evidence="1">Belongs to the GST superfamily. Zeta family.</text>
</comment>
<dbReference type="CDD" id="cd03042">
    <property type="entry name" value="GST_N_Zeta"/>
    <property type="match status" value="1"/>
</dbReference>
<evidence type="ECO:0000313" key="8">
    <source>
        <dbReference type="Proteomes" id="UP001055439"/>
    </source>
</evidence>
<dbReference type="CDD" id="cd03191">
    <property type="entry name" value="GST_C_Zeta"/>
    <property type="match status" value="1"/>
</dbReference>
<dbReference type="PROSITE" id="PS50405">
    <property type="entry name" value="GST_CTER"/>
    <property type="match status" value="1"/>
</dbReference>
<dbReference type="EMBL" id="CP097511">
    <property type="protein sequence ID" value="URE47006.1"/>
    <property type="molecule type" value="Genomic_DNA"/>
</dbReference>
<dbReference type="SFLD" id="SFLDG00358">
    <property type="entry name" value="Main_(cytGST)"/>
    <property type="match status" value="1"/>
</dbReference>
<dbReference type="GO" id="GO:0006749">
    <property type="term" value="P:glutathione metabolic process"/>
    <property type="evidence" value="ECO:0007669"/>
    <property type="project" value="TreeGrafter"/>
</dbReference>
<dbReference type="InterPro" id="IPR005955">
    <property type="entry name" value="GST_Zeta"/>
</dbReference>
<sequence>MASASAVESASCPKKLTLYSYWRSSCSHRVRIALNLKGLDYEYKAVDLSKGEQFDPEFEKLNPVRLVPVFVDGDVVVADSFAIILYLEDEHPQFTLLPRDLKKKALNLQVANIISSSIQPLQMLSVLNFIEEKISSDEKVAWAQRHINNGFTAIEKLLEGSAGKNATGDKVQLADVFLAPQIYVGVTRFQIDMVSMLFLQSQYPTLARIYEAYAEHPAFQAAHPNRQPDAFPSSSQSC</sequence>
<keyword evidence="3" id="KW-0808">Transferase</keyword>
<dbReference type="OrthoDB" id="4951845at2759"/>